<dbReference type="Proteomes" id="UP000182284">
    <property type="component" value="Unassembled WGS sequence"/>
</dbReference>
<feature type="chain" id="PRO_5010299716" description="DUF1513 domain-containing protein" evidence="1">
    <location>
        <begin position="24"/>
        <end position="363"/>
    </location>
</feature>
<evidence type="ECO:0008006" key="4">
    <source>
        <dbReference type="Google" id="ProtNLM"/>
    </source>
</evidence>
<dbReference type="AlphaFoldDB" id="A0A1G7ITQ6"/>
<feature type="signal peptide" evidence="1">
    <location>
        <begin position="1"/>
        <end position="23"/>
    </location>
</feature>
<name>A0A1G7ITQ6_9RHOB</name>
<dbReference type="InterPro" id="IPR011044">
    <property type="entry name" value="Quino_amine_DH_bsu"/>
</dbReference>
<evidence type="ECO:0000256" key="1">
    <source>
        <dbReference type="SAM" id="SignalP"/>
    </source>
</evidence>
<reference evidence="2 3" key="1">
    <citation type="submission" date="2016-10" db="EMBL/GenBank/DDBJ databases">
        <authorList>
            <person name="de Groot N.N."/>
        </authorList>
    </citation>
    <scope>NUCLEOTIDE SEQUENCE [LARGE SCALE GENOMIC DNA]</scope>
    <source>
        <strain evidence="2 3">DSM 27375</strain>
    </source>
</reference>
<organism evidence="2 3">
    <name type="scientific">Celeribacter baekdonensis</name>
    <dbReference type="NCBI Taxonomy" id="875171"/>
    <lineage>
        <taxon>Bacteria</taxon>
        <taxon>Pseudomonadati</taxon>
        <taxon>Pseudomonadota</taxon>
        <taxon>Alphaproteobacteria</taxon>
        <taxon>Rhodobacterales</taxon>
        <taxon>Roseobacteraceae</taxon>
        <taxon>Celeribacter</taxon>
    </lineage>
</organism>
<evidence type="ECO:0000313" key="3">
    <source>
        <dbReference type="Proteomes" id="UP000182284"/>
    </source>
</evidence>
<sequence length="363" mass="38457">MTSRRTFIKAAIAATFVPRLSWADAGSPAYLGAARDASGDYALYGMDGAAQILFRVPLPARGHAAAAHPRKPEAVAFARRPGTFAVVVNCATGSVTHRLDAPQGHHFMGHGVFVGEGNLMLTPENHYAEKKGVLGIWDRAKGYKRVGEVPSHGIGPHDIRELSDGSLVVANGGIFTHPEIGEGREKLNIAEMKPSLTYLNADFGLAEQHVLAPELHQNSIRHLAVGPDDQVGFAMQWEGDTAEPVPLLGLHRRGEEVVLAEADLAEHLMMQGYAGSIAFSGDGSEVAITSPRGGRLQRFTSDGTFLGAVLRADLCGLAPFGAGYLGSDGFGALLALKDDMRPLTAVPGLAWDNHLVALPARVA</sequence>
<dbReference type="PROSITE" id="PS51318">
    <property type="entry name" value="TAT"/>
    <property type="match status" value="1"/>
</dbReference>
<dbReference type="InterPro" id="IPR008311">
    <property type="entry name" value="UCP028101"/>
</dbReference>
<dbReference type="Pfam" id="PF07433">
    <property type="entry name" value="DUF1513"/>
    <property type="match status" value="1"/>
</dbReference>
<dbReference type="EMBL" id="FNBL01000002">
    <property type="protein sequence ID" value="SDF16122.1"/>
    <property type="molecule type" value="Genomic_DNA"/>
</dbReference>
<protein>
    <recommendedName>
        <fullName evidence="4">DUF1513 domain-containing protein</fullName>
    </recommendedName>
</protein>
<dbReference type="PIRSF" id="PIRSF028101">
    <property type="entry name" value="UCP028101"/>
    <property type="match status" value="1"/>
</dbReference>
<accession>A0A1G7ITQ6</accession>
<dbReference type="InterPro" id="IPR006311">
    <property type="entry name" value="TAT_signal"/>
</dbReference>
<gene>
    <name evidence="2" type="ORF">SAMN04488117_102459</name>
</gene>
<dbReference type="RefSeq" id="WP_074642347.1">
    <property type="nucleotide sequence ID" value="NZ_FNBL01000002.1"/>
</dbReference>
<dbReference type="SUPFAM" id="SSF50969">
    <property type="entry name" value="YVTN repeat-like/Quinoprotein amine dehydrogenase"/>
    <property type="match status" value="1"/>
</dbReference>
<proteinExistence type="predicted"/>
<dbReference type="OrthoDB" id="5624218at2"/>
<evidence type="ECO:0000313" key="2">
    <source>
        <dbReference type="EMBL" id="SDF16122.1"/>
    </source>
</evidence>
<keyword evidence="1" id="KW-0732">Signal</keyword>